<evidence type="ECO:0000259" key="8">
    <source>
        <dbReference type="PROSITE" id="PS50928"/>
    </source>
</evidence>
<dbReference type="Proteomes" id="UP000718793">
    <property type="component" value="Unassembled WGS sequence"/>
</dbReference>
<dbReference type="PANTHER" id="PTHR30465">
    <property type="entry name" value="INNER MEMBRANE ABC TRANSPORTER"/>
    <property type="match status" value="1"/>
</dbReference>
<feature type="transmembrane region" description="Helical" evidence="7">
    <location>
        <begin position="52"/>
        <end position="80"/>
    </location>
</feature>
<evidence type="ECO:0000313" key="10">
    <source>
        <dbReference type="Proteomes" id="UP000718793"/>
    </source>
</evidence>
<dbReference type="Pfam" id="PF00528">
    <property type="entry name" value="BPD_transp_1"/>
    <property type="match status" value="1"/>
</dbReference>
<keyword evidence="2 7" id="KW-0813">Transport</keyword>
<keyword evidence="10" id="KW-1185">Reference proteome</keyword>
<evidence type="ECO:0000256" key="7">
    <source>
        <dbReference type="RuleBase" id="RU363032"/>
    </source>
</evidence>
<evidence type="ECO:0000313" key="9">
    <source>
        <dbReference type="EMBL" id="MBU4692159.1"/>
    </source>
</evidence>
<comment type="subcellular location">
    <subcellularLocation>
        <location evidence="1 7">Cell membrane</location>
        <topology evidence="1 7">Multi-pass membrane protein</topology>
    </subcellularLocation>
</comment>
<keyword evidence="3" id="KW-1003">Cell membrane</keyword>
<dbReference type="RefSeq" id="WP_216488491.1">
    <property type="nucleotide sequence ID" value="NZ_JAHMHH010000001.1"/>
</dbReference>
<evidence type="ECO:0000256" key="6">
    <source>
        <dbReference type="ARBA" id="ARBA00023136"/>
    </source>
</evidence>
<comment type="caution">
    <text evidence="9">The sequence shown here is derived from an EMBL/GenBank/DDBJ whole genome shotgun (WGS) entry which is preliminary data.</text>
</comment>
<keyword evidence="6 7" id="KW-0472">Membrane</keyword>
<comment type="similarity">
    <text evidence="7">Belongs to the binding-protein-dependent transport system permease family.</text>
</comment>
<dbReference type="EMBL" id="JAHMHH010000001">
    <property type="protein sequence ID" value="MBU4692159.1"/>
    <property type="molecule type" value="Genomic_DNA"/>
</dbReference>
<protein>
    <submittedName>
        <fullName evidence="9">ABC transporter permease subunit</fullName>
    </submittedName>
</protein>
<evidence type="ECO:0000256" key="3">
    <source>
        <dbReference type="ARBA" id="ARBA00022475"/>
    </source>
</evidence>
<accession>A0ABS6DPM6</accession>
<organism evidence="9 10">
    <name type="scientific">Mycoplasma zalophi</name>
    <dbReference type="NCBI Taxonomy" id="191287"/>
    <lineage>
        <taxon>Bacteria</taxon>
        <taxon>Bacillati</taxon>
        <taxon>Mycoplasmatota</taxon>
        <taxon>Mollicutes</taxon>
        <taxon>Mycoplasmataceae</taxon>
        <taxon>Mycoplasma</taxon>
    </lineage>
</organism>
<evidence type="ECO:0000256" key="2">
    <source>
        <dbReference type="ARBA" id="ARBA00022448"/>
    </source>
</evidence>
<feature type="transmembrane region" description="Helical" evidence="7">
    <location>
        <begin position="236"/>
        <end position="259"/>
    </location>
</feature>
<keyword evidence="5 7" id="KW-1133">Transmembrane helix</keyword>
<dbReference type="InterPro" id="IPR000515">
    <property type="entry name" value="MetI-like"/>
</dbReference>
<sequence>MQSKIKQNTNNNFEVNIFLNFINYIKNIFNGSFGQIYSETIAKTNVSIPYLFFSYFGLSLIFCLITFLFSLIIGNVLGIISAKYINNVPDKLFTTIINIFTSIPLIILMIILLVFSSAWGFPSQYIINSKYTEFSIIVPIFICFIGTVNFFFFKSRKAYLDYVNSEHYTFAKALGFSYITIFKKFILKQLVISQVKYLFPIYTMLITISLVVERIFNIPGQSVLISFAYNRAEIDILMFFFTFSLIIMTVLQTLFDILINTLNPQQTLQQNNLSIFSVRRFKYAVK</sequence>
<dbReference type="PROSITE" id="PS50928">
    <property type="entry name" value="ABC_TM1"/>
    <property type="match status" value="1"/>
</dbReference>
<feature type="transmembrane region" description="Helical" evidence="7">
    <location>
        <begin position="197"/>
        <end position="216"/>
    </location>
</feature>
<feature type="transmembrane region" description="Helical" evidence="7">
    <location>
        <begin position="134"/>
        <end position="153"/>
    </location>
</feature>
<keyword evidence="4 7" id="KW-0812">Transmembrane</keyword>
<proteinExistence type="inferred from homology"/>
<evidence type="ECO:0000256" key="1">
    <source>
        <dbReference type="ARBA" id="ARBA00004651"/>
    </source>
</evidence>
<evidence type="ECO:0000256" key="4">
    <source>
        <dbReference type="ARBA" id="ARBA00022692"/>
    </source>
</evidence>
<name>A0ABS6DPM6_9MOLU</name>
<gene>
    <name evidence="9" type="ORF">KQ875_00915</name>
</gene>
<reference evidence="9" key="1">
    <citation type="submission" date="2021-06" db="EMBL/GenBank/DDBJ databases">
        <title>Novel Mycoplasma species detected in California sea lions (Zalophus californianus) from the USA.</title>
        <authorList>
            <person name="Volokhov D.V."/>
            <person name="Furtak V.A."/>
            <person name="Zagorodnyaya T.A."/>
        </authorList>
    </citation>
    <scope>NUCLEOTIDE SEQUENCE [LARGE SCALE GENOMIC DNA]</scope>
    <source>
        <strain evidence="9">CSL 5346</strain>
    </source>
</reference>
<dbReference type="CDD" id="cd06261">
    <property type="entry name" value="TM_PBP2"/>
    <property type="match status" value="1"/>
</dbReference>
<feature type="domain" description="ABC transmembrane type-1" evidence="8">
    <location>
        <begin position="56"/>
        <end position="259"/>
    </location>
</feature>
<feature type="transmembrane region" description="Helical" evidence="7">
    <location>
        <begin position="92"/>
        <end position="114"/>
    </location>
</feature>
<evidence type="ECO:0000256" key="5">
    <source>
        <dbReference type="ARBA" id="ARBA00022989"/>
    </source>
</evidence>
<dbReference type="PANTHER" id="PTHR30465:SF0">
    <property type="entry name" value="OLIGOPEPTIDE TRANSPORT SYSTEM PERMEASE PROTEIN APPB"/>
    <property type="match status" value="1"/>
</dbReference>